<dbReference type="PROSITE" id="PS50082">
    <property type="entry name" value="WD_REPEATS_2"/>
    <property type="match status" value="4"/>
</dbReference>
<evidence type="ECO:0000256" key="1">
    <source>
        <dbReference type="ARBA" id="ARBA00022574"/>
    </source>
</evidence>
<dbReference type="Pfam" id="PF04192">
    <property type="entry name" value="Utp21"/>
    <property type="match status" value="1"/>
</dbReference>
<dbReference type="InterPro" id="IPR036322">
    <property type="entry name" value="WD40_repeat_dom_sf"/>
</dbReference>
<evidence type="ECO:0000259" key="4">
    <source>
        <dbReference type="Pfam" id="PF04192"/>
    </source>
</evidence>
<dbReference type="InterPro" id="IPR015943">
    <property type="entry name" value="WD40/YVTN_repeat-like_dom_sf"/>
</dbReference>
<evidence type="ECO:0000313" key="6">
    <source>
        <dbReference type="EMBL" id="EFN79073.1"/>
    </source>
</evidence>
<dbReference type="InterPro" id="IPR019775">
    <property type="entry name" value="WD40_repeat_CS"/>
</dbReference>
<dbReference type="GO" id="GO:0034388">
    <property type="term" value="C:Pwp2p-containing subcomplex of 90S preribosome"/>
    <property type="evidence" value="ECO:0007669"/>
    <property type="project" value="TreeGrafter"/>
</dbReference>
<keyword evidence="2" id="KW-0677">Repeat</keyword>
<name>E2BZ01_HARSA</name>
<reference evidence="6 7" key="1">
    <citation type="journal article" date="2010" name="Science">
        <title>Genomic comparison of the ants Camponotus floridanus and Harpegnathos saltator.</title>
        <authorList>
            <person name="Bonasio R."/>
            <person name="Zhang G."/>
            <person name="Ye C."/>
            <person name="Mutti N.S."/>
            <person name="Fang X."/>
            <person name="Qin N."/>
            <person name="Donahue G."/>
            <person name="Yang P."/>
            <person name="Li Q."/>
            <person name="Li C."/>
            <person name="Zhang P."/>
            <person name="Huang Z."/>
            <person name="Berger S.L."/>
            <person name="Reinberg D."/>
            <person name="Wang J."/>
            <person name="Liebig J."/>
        </authorList>
    </citation>
    <scope>NUCLEOTIDE SEQUENCE [LARGE SCALE GENOMIC DNA]</scope>
    <source>
        <strain evidence="6 7">R22 G/1</strain>
    </source>
</reference>
<dbReference type="InParanoid" id="E2BZ01"/>
<dbReference type="STRING" id="610380.E2BZ01"/>
<dbReference type="PANTHER" id="PTHR22840:SF12">
    <property type="entry name" value="WD REPEAT-CONTAINING PROTEIN 36"/>
    <property type="match status" value="1"/>
</dbReference>
<organism evidence="7">
    <name type="scientific">Harpegnathos saltator</name>
    <name type="common">Jerdon's jumping ant</name>
    <dbReference type="NCBI Taxonomy" id="610380"/>
    <lineage>
        <taxon>Eukaryota</taxon>
        <taxon>Metazoa</taxon>
        <taxon>Ecdysozoa</taxon>
        <taxon>Arthropoda</taxon>
        <taxon>Hexapoda</taxon>
        <taxon>Insecta</taxon>
        <taxon>Pterygota</taxon>
        <taxon>Neoptera</taxon>
        <taxon>Endopterygota</taxon>
        <taxon>Hymenoptera</taxon>
        <taxon>Apocrita</taxon>
        <taxon>Aculeata</taxon>
        <taxon>Formicoidea</taxon>
        <taxon>Formicidae</taxon>
        <taxon>Ponerinae</taxon>
        <taxon>Ponerini</taxon>
        <taxon>Harpegnathos</taxon>
    </lineage>
</organism>
<evidence type="ECO:0000313" key="7">
    <source>
        <dbReference type="Proteomes" id="UP000008237"/>
    </source>
</evidence>
<dbReference type="PROSITE" id="PS00678">
    <property type="entry name" value="WD_REPEATS_1"/>
    <property type="match status" value="3"/>
</dbReference>
<gene>
    <name evidence="6" type="ORF">EAI_15040</name>
</gene>
<dbReference type="Pfam" id="PF25168">
    <property type="entry name" value="Beta-prop_WDR36-Utp21_2nd"/>
    <property type="match status" value="1"/>
</dbReference>
<dbReference type="OMA" id="CIYAWRA"/>
<feature type="repeat" description="WD" evidence="3">
    <location>
        <begin position="222"/>
        <end position="264"/>
    </location>
</feature>
<dbReference type="InterPro" id="IPR007319">
    <property type="entry name" value="WDR36/Utp21_C"/>
</dbReference>
<dbReference type="FunFam" id="2.130.10.10:FF:000109">
    <property type="entry name" value="WD repeat domain 36"/>
    <property type="match status" value="1"/>
</dbReference>
<evidence type="ECO:0000259" key="5">
    <source>
        <dbReference type="Pfam" id="PF25171"/>
    </source>
</evidence>
<dbReference type="PhylomeDB" id="E2BZ01"/>
<dbReference type="FunCoup" id="E2BZ01">
    <property type="interactions" value="1506"/>
</dbReference>
<dbReference type="AlphaFoldDB" id="E2BZ01"/>
<accession>E2BZ01</accession>
<dbReference type="SUPFAM" id="SSF50978">
    <property type="entry name" value="WD40 repeat-like"/>
    <property type="match status" value="2"/>
</dbReference>
<dbReference type="SMART" id="SM00320">
    <property type="entry name" value="WD40"/>
    <property type="match status" value="10"/>
</dbReference>
<feature type="repeat" description="WD" evidence="3">
    <location>
        <begin position="563"/>
        <end position="604"/>
    </location>
</feature>
<feature type="domain" description="WDR36/Utp21 N-terminal" evidence="5">
    <location>
        <begin position="35"/>
        <end position="300"/>
    </location>
</feature>
<dbReference type="Pfam" id="PF25171">
    <property type="entry name" value="Beta-prop_WDR36-Utp21_1st"/>
    <property type="match status" value="1"/>
</dbReference>
<dbReference type="GO" id="GO:0032040">
    <property type="term" value="C:small-subunit processome"/>
    <property type="evidence" value="ECO:0007669"/>
    <property type="project" value="InterPro"/>
</dbReference>
<feature type="domain" description="WDR36/Utp21 C-terminal" evidence="4">
    <location>
        <begin position="688"/>
        <end position="890"/>
    </location>
</feature>
<dbReference type="InterPro" id="IPR059157">
    <property type="entry name" value="WDR36-Utp21_N"/>
</dbReference>
<evidence type="ECO:0000256" key="2">
    <source>
        <dbReference type="ARBA" id="ARBA00022737"/>
    </source>
</evidence>
<evidence type="ECO:0000256" key="3">
    <source>
        <dbReference type="PROSITE-ProRule" id="PRU00221"/>
    </source>
</evidence>
<protein>
    <submittedName>
        <fullName evidence="6">WD repeat-containing protein 36</fullName>
    </submittedName>
</protein>
<dbReference type="PROSITE" id="PS50294">
    <property type="entry name" value="WD_REPEATS_REGION"/>
    <property type="match status" value="2"/>
</dbReference>
<feature type="repeat" description="WD" evidence="3">
    <location>
        <begin position="476"/>
        <end position="517"/>
    </location>
</feature>
<dbReference type="GO" id="GO:0006364">
    <property type="term" value="P:rRNA processing"/>
    <property type="evidence" value="ECO:0007669"/>
    <property type="project" value="InterPro"/>
</dbReference>
<dbReference type="EMBL" id="GL451538">
    <property type="protein sequence ID" value="EFN79073.1"/>
    <property type="molecule type" value="Genomic_DNA"/>
</dbReference>
<sequence length="892" mass="101447">MVHSKIFARNRALGYVSNHIPLLTRYILRKKEHLIVTCIGRAFHTYGCKHFTLLTVSGLHPDDITAMATDTFHVYTASANNVYAWRRGTDLKHTYKGHKGPVHLLLPFGAHLLSVDEISNVIVWDIKEETMLLELNFSNTIFKITAMMHPNTYMNKILFGSKQGQLQLWNIKKAKMIYTFKGWGSSITALEQAPALDVAAIGLQNGKIILHNLKYDESIFDLMQDWGSVVSISFRTDGQPIMATGSPDGHIVFWNLEQRTMENQITQVHGAAVTGLKYIPNEPMLVSSSDDNSLKLWIFDTTGGAGRLLRIREGHAEPPRLVRFYGNDGNYLLTTGGDSSLRLFSTVTEILNKSLGKASFNRKASKRKSRLEEDTLIMPPIIDLSAEVTREKEWCNVAAIHFDLPVVSTWSTYLQKMGELKLVPERFQKNRNQNVTATSLYITKCGNFVVIGYSTGHVDRFNIQSGIHRASYGDEKCAHKGAVRGVMVDDLMQTVMTAGQDKLIKFWDFKPKEDMTDARTIMKLKQSVQWIRYHNESSLVAMCLENYNIVLLDLDTRKIVRCFEGHMAPVTDACFNPDSRWLITASMDCTIRTWDIPSSHMIDIFEVTEPCVSLHFSPTGEFLVTAHLGSLGVFLWSNRILFSHVSLKAINEDDIVPEVELPGTSMDTEKLNEDNDVVAVEPDYVSPEQLDAALITMSAVAQTRWQNLLDIDIIKQRNKPKQALKVSESAPFFLPTIPSLDLRFDFSNVKVNQNSEQVHTNPTLEDFTLFSRSLQSTATTDDFSDVVEKLKTMSASAIDFEIQSLSMDEALSMSLLMQFIKMIHYMMQRQTDFELSQAYLAVFLKWHSRTLIEKDTLRDYMRVLQEIQKKNWHILRDKLFYNISVVQSLKKM</sequence>
<dbReference type="KEGG" id="hst:105188108"/>
<dbReference type="Gene3D" id="2.130.10.10">
    <property type="entry name" value="YVTN repeat-like/Quinoprotein amine dehydrogenase"/>
    <property type="match status" value="2"/>
</dbReference>
<keyword evidence="7" id="KW-1185">Reference proteome</keyword>
<feature type="repeat" description="WD" evidence="3">
    <location>
        <begin position="266"/>
        <end position="297"/>
    </location>
</feature>
<proteinExistence type="predicted"/>
<dbReference type="OrthoDB" id="10250769at2759"/>
<dbReference type="Proteomes" id="UP000008237">
    <property type="component" value="Unassembled WGS sequence"/>
</dbReference>
<keyword evidence="1 3" id="KW-0853">WD repeat</keyword>
<dbReference type="InterPro" id="IPR001680">
    <property type="entry name" value="WD40_rpt"/>
</dbReference>
<dbReference type="PANTHER" id="PTHR22840">
    <property type="entry name" value="WD REPEAT-CONTAINING PROTEIN 36"/>
    <property type="match status" value="1"/>
</dbReference>